<feature type="transmembrane region" description="Helical" evidence="1">
    <location>
        <begin position="153"/>
        <end position="177"/>
    </location>
</feature>
<dbReference type="AlphaFoldDB" id="A0A2P6FEV2"/>
<keyword evidence="4" id="KW-1185">Reference proteome</keyword>
<evidence type="ECO:0000259" key="2">
    <source>
        <dbReference type="Pfam" id="PF01569"/>
    </source>
</evidence>
<name>A0A2P6FEV2_9MOLU</name>
<keyword evidence="1" id="KW-0812">Transmembrane</keyword>
<dbReference type="Proteomes" id="UP000031565">
    <property type="component" value="Unassembled WGS sequence"/>
</dbReference>
<feature type="transmembrane region" description="Helical" evidence="1">
    <location>
        <begin position="291"/>
        <end position="312"/>
    </location>
</feature>
<dbReference type="Pfam" id="PF01569">
    <property type="entry name" value="PAP2"/>
    <property type="match status" value="1"/>
</dbReference>
<feature type="transmembrane region" description="Helical" evidence="1">
    <location>
        <begin position="349"/>
        <end position="371"/>
    </location>
</feature>
<dbReference type="InterPro" id="IPR000326">
    <property type="entry name" value="PAP2/HPO"/>
</dbReference>
<protein>
    <submittedName>
        <fullName evidence="3">PAP2 superfamily</fullName>
    </submittedName>
</protein>
<reference evidence="3 4" key="1">
    <citation type="journal article" date="2015" name="MBio">
        <title>Genome sequence of the Drosophila melanogaster male-killing Spiroplasma strain MSRO endosymbiont.</title>
        <authorList>
            <person name="Paredes J.C."/>
            <person name="Herren J.K."/>
            <person name="Schupfer F."/>
            <person name="Marin R."/>
            <person name="Claverol S."/>
            <person name="Kuo C.H."/>
            <person name="Lemaitre B."/>
            <person name="Beven L."/>
        </authorList>
    </citation>
    <scope>NUCLEOTIDE SEQUENCE [LARGE SCALE GENOMIC DNA]</scope>
    <source>
        <strain evidence="3 4">MSRO</strain>
    </source>
</reference>
<evidence type="ECO:0000313" key="4">
    <source>
        <dbReference type="Proteomes" id="UP000031565"/>
    </source>
</evidence>
<feature type="domain" description="Phosphatidic acid phosphatase type 2/haloperoxidase" evidence="2">
    <location>
        <begin position="270"/>
        <end position="372"/>
    </location>
</feature>
<comment type="caution">
    <text evidence="3">The sequence shown here is derived from an EMBL/GenBank/DDBJ whole genome shotgun (WGS) entry which is preliminary data.</text>
</comment>
<dbReference type="EMBL" id="JTLV02000001">
    <property type="protein sequence ID" value="PQM31988.1"/>
    <property type="molecule type" value="Genomic_DNA"/>
</dbReference>
<organism evidence="3 4">
    <name type="scientific">Spiroplasma poulsonii</name>
    <dbReference type="NCBI Taxonomy" id="2138"/>
    <lineage>
        <taxon>Bacteria</taxon>
        <taxon>Bacillati</taxon>
        <taxon>Mycoplasmatota</taxon>
        <taxon>Mollicutes</taxon>
        <taxon>Entomoplasmatales</taxon>
        <taxon>Spiroplasmataceae</taxon>
        <taxon>Spiroplasma</taxon>
    </lineage>
</organism>
<gene>
    <name evidence="3" type="ORF">SMSRO_SF018620</name>
</gene>
<accession>A0A2P6FEV2</accession>
<dbReference type="RefSeq" id="WP_242441451.1">
    <property type="nucleotide sequence ID" value="NZ_JTLV02000001.1"/>
</dbReference>
<keyword evidence="1" id="KW-1133">Transmembrane helix</keyword>
<feature type="transmembrane region" description="Helical" evidence="1">
    <location>
        <begin position="197"/>
        <end position="214"/>
    </location>
</feature>
<feature type="transmembrane region" description="Helical" evidence="1">
    <location>
        <begin position="20"/>
        <end position="44"/>
    </location>
</feature>
<feature type="transmembrane region" description="Helical" evidence="1">
    <location>
        <begin position="78"/>
        <end position="96"/>
    </location>
</feature>
<sequence length="381" mass="45151">MEPRYAPKTNKFFYEEKWCFLIFCHSIINYVIVSIGLLIATGWYPIDYQIAVEFAKVLTNEFVKYWVYFYDQLGNTELIVVVIIYLAILIETWFLIKINQKNKKFKKHYWITAAYYFLGLSAWVIGNTVNLALIPRKDDGFGPRIDFILFDDYHYKLTSAILVFFYQTILLSLGLYYIRYCLVKKQRLLTEQHWLKAVKTASFLIVSYFIIVIMKGATHRIYCYNAIFGDLIQEHTTFLDHYLQSSFRYGYNLGNGYVNNIPTEWQYPWWKPAFALFNNPNMPTFKTPWEYAFPSGNINATFCSGALILLFLKNKNNNKINWKIKLCFILWLCHILSMNFALIVERFHWISDTAFTFIFSTLMIIIIHFSVNKIFAKHLAL</sequence>
<keyword evidence="1" id="KW-0472">Membrane</keyword>
<feature type="transmembrane region" description="Helical" evidence="1">
    <location>
        <begin position="324"/>
        <end position="343"/>
    </location>
</feature>
<evidence type="ECO:0000313" key="3">
    <source>
        <dbReference type="EMBL" id="PQM31988.1"/>
    </source>
</evidence>
<evidence type="ECO:0000256" key="1">
    <source>
        <dbReference type="SAM" id="Phobius"/>
    </source>
</evidence>
<proteinExistence type="predicted"/>
<feature type="transmembrane region" description="Helical" evidence="1">
    <location>
        <begin position="108"/>
        <end position="133"/>
    </location>
</feature>